<dbReference type="AlphaFoldDB" id="A0A1N6KXD9"/>
<evidence type="ECO:0000256" key="1">
    <source>
        <dbReference type="ARBA" id="ARBA00023002"/>
    </source>
</evidence>
<feature type="domain" description="Aldehyde dehydrogenase" evidence="2">
    <location>
        <begin position="28"/>
        <end position="485"/>
    </location>
</feature>
<dbReference type="OrthoDB" id="6187633at2"/>
<dbReference type="SUPFAM" id="SSF53720">
    <property type="entry name" value="ALDH-like"/>
    <property type="match status" value="1"/>
</dbReference>
<dbReference type="Pfam" id="PF00171">
    <property type="entry name" value="Aldedh"/>
    <property type="match status" value="1"/>
</dbReference>
<dbReference type="InterPro" id="IPR016161">
    <property type="entry name" value="Ald_DH/histidinol_DH"/>
</dbReference>
<dbReference type="EMBL" id="FSRU01000002">
    <property type="protein sequence ID" value="SIO61057.1"/>
    <property type="molecule type" value="Genomic_DNA"/>
</dbReference>
<dbReference type="Proteomes" id="UP000185151">
    <property type="component" value="Unassembled WGS sequence"/>
</dbReference>
<dbReference type="InterPro" id="IPR016162">
    <property type="entry name" value="Ald_DH_N"/>
</dbReference>
<dbReference type="GO" id="GO:0016620">
    <property type="term" value="F:oxidoreductase activity, acting on the aldehyde or oxo group of donors, NAD or NADP as acceptor"/>
    <property type="evidence" value="ECO:0007669"/>
    <property type="project" value="InterPro"/>
</dbReference>
<dbReference type="PANTHER" id="PTHR11699">
    <property type="entry name" value="ALDEHYDE DEHYDROGENASE-RELATED"/>
    <property type="match status" value="1"/>
</dbReference>
<dbReference type="InterPro" id="IPR016163">
    <property type="entry name" value="Ald_DH_C"/>
</dbReference>
<evidence type="ECO:0000259" key="2">
    <source>
        <dbReference type="Pfam" id="PF00171"/>
    </source>
</evidence>
<dbReference type="Gene3D" id="3.40.605.10">
    <property type="entry name" value="Aldehyde Dehydrogenase, Chain A, domain 1"/>
    <property type="match status" value="1"/>
</dbReference>
<keyword evidence="1" id="KW-0560">Oxidoreductase</keyword>
<proteinExistence type="predicted"/>
<gene>
    <name evidence="3" type="ORF">SAMN05444165_5098</name>
</gene>
<protein>
    <submittedName>
        <fullName evidence="3">Aldehyde dehydrogenase (NAD+)</fullName>
    </submittedName>
</protein>
<evidence type="ECO:0000313" key="3">
    <source>
        <dbReference type="EMBL" id="SIO61057.1"/>
    </source>
</evidence>
<dbReference type="InterPro" id="IPR015590">
    <property type="entry name" value="Aldehyde_DH_dom"/>
</dbReference>
<evidence type="ECO:0000313" key="4">
    <source>
        <dbReference type="Proteomes" id="UP000185151"/>
    </source>
</evidence>
<sequence>MTTTIDDRSDESYWPNFIDGAYCNGGAGRIAVKNPATGDVLAEHALADAADVDRAVQAAHRVHRSGQLAKLHPMDRGRMVRGIGKYLSDNMESVKRSITLEQGKPLFESEAEIKLAIRLFEYFGSMAESLEGRSVPCDDTRFDFTVYEPLGVSAQFMPSHYPIYIPARALSVALATGNACVMKTSELAPISTIWLARAAEAVGFPPGAVNILCGRREDAGVALSTHPDINHLVFIGQQHCATEVLSQSARNIVPSIVEVGGTSPTLFFEDGDLDAFIFEARMGSYWNAGQFCCGVYRVIVHESRYEELIDGAVALAESLEVGPGIESGDFRPYMGSMDSNEQLQKVLEIVADAKLNGAKCVAGGERLKRAGFFMKPTVLRDVDPSMRAAQEEVWGPVMSVLKFRDEEEAYRLANGPRHSGLMCGVFTKDLGRMMRAAQRIRAGHIVSNQTLIGGAELPFGGFNRAGYGSLKGREALMGYVQRKNVLLNL</sequence>
<dbReference type="Gene3D" id="3.40.309.10">
    <property type="entry name" value="Aldehyde Dehydrogenase, Chain A, domain 2"/>
    <property type="match status" value="1"/>
</dbReference>
<reference evidence="3 4" key="1">
    <citation type="submission" date="2016-11" db="EMBL/GenBank/DDBJ databases">
        <authorList>
            <person name="Jaros S."/>
            <person name="Januszkiewicz K."/>
            <person name="Wedrychowicz H."/>
        </authorList>
    </citation>
    <scope>NUCLEOTIDE SEQUENCE [LARGE SCALE GENOMIC DNA]</scope>
    <source>
        <strain evidence="3 4">GAS95</strain>
    </source>
</reference>
<name>A0A1N6KXD9_9BURK</name>
<dbReference type="RefSeq" id="WP_074300142.1">
    <property type="nucleotide sequence ID" value="NZ_FSRU01000002.1"/>
</dbReference>
<keyword evidence="4" id="KW-1185">Reference proteome</keyword>
<accession>A0A1N6KXD9</accession>
<organism evidence="3 4">
    <name type="scientific">Paraburkholderia phenazinium</name>
    <dbReference type="NCBI Taxonomy" id="60549"/>
    <lineage>
        <taxon>Bacteria</taxon>
        <taxon>Pseudomonadati</taxon>
        <taxon>Pseudomonadota</taxon>
        <taxon>Betaproteobacteria</taxon>
        <taxon>Burkholderiales</taxon>
        <taxon>Burkholderiaceae</taxon>
        <taxon>Paraburkholderia</taxon>
    </lineage>
</organism>